<keyword evidence="2" id="KW-0812">Transmembrane</keyword>
<evidence type="ECO:0000256" key="1">
    <source>
        <dbReference type="ARBA" id="ARBA00022448"/>
    </source>
</evidence>
<proteinExistence type="predicted"/>
<evidence type="ECO:0000313" key="3">
    <source>
        <dbReference type="EMBL" id="KAL0417023.1"/>
    </source>
</evidence>
<dbReference type="PANTHER" id="PTHR19241">
    <property type="entry name" value="ATP-BINDING CASSETTE TRANSPORTER"/>
    <property type="match status" value="1"/>
</dbReference>
<reference evidence="3" key="2">
    <citation type="journal article" date="2024" name="Plant">
        <title>Genomic evolution and insights into agronomic trait innovations of Sesamum species.</title>
        <authorList>
            <person name="Miao H."/>
            <person name="Wang L."/>
            <person name="Qu L."/>
            <person name="Liu H."/>
            <person name="Sun Y."/>
            <person name="Le M."/>
            <person name="Wang Q."/>
            <person name="Wei S."/>
            <person name="Zheng Y."/>
            <person name="Lin W."/>
            <person name="Duan Y."/>
            <person name="Cao H."/>
            <person name="Xiong S."/>
            <person name="Wang X."/>
            <person name="Wei L."/>
            <person name="Li C."/>
            <person name="Ma Q."/>
            <person name="Ju M."/>
            <person name="Zhao R."/>
            <person name="Li G."/>
            <person name="Mu C."/>
            <person name="Tian Q."/>
            <person name="Mei H."/>
            <person name="Zhang T."/>
            <person name="Gao T."/>
            <person name="Zhang H."/>
        </authorList>
    </citation>
    <scope>NUCLEOTIDE SEQUENCE</scope>
    <source>
        <strain evidence="3">KEN1</strain>
    </source>
</reference>
<feature type="transmembrane region" description="Helical" evidence="2">
    <location>
        <begin position="21"/>
        <end position="41"/>
    </location>
</feature>
<keyword evidence="2" id="KW-0472">Membrane</keyword>
<comment type="caution">
    <text evidence="3">The sequence shown here is derived from an EMBL/GenBank/DDBJ whole genome shotgun (WGS) entry which is preliminary data.</text>
</comment>
<organism evidence="3">
    <name type="scientific">Sesamum latifolium</name>
    <dbReference type="NCBI Taxonomy" id="2727402"/>
    <lineage>
        <taxon>Eukaryota</taxon>
        <taxon>Viridiplantae</taxon>
        <taxon>Streptophyta</taxon>
        <taxon>Embryophyta</taxon>
        <taxon>Tracheophyta</taxon>
        <taxon>Spermatophyta</taxon>
        <taxon>Magnoliopsida</taxon>
        <taxon>eudicotyledons</taxon>
        <taxon>Gunneridae</taxon>
        <taxon>Pentapetalae</taxon>
        <taxon>asterids</taxon>
        <taxon>lamiids</taxon>
        <taxon>Lamiales</taxon>
        <taxon>Pedaliaceae</taxon>
        <taxon>Sesamum</taxon>
    </lineage>
</organism>
<name>A0AAW2UJR8_9LAMI</name>
<sequence length="80" mass="8842">MATIALTVFLRIEMKSGTIEDASKFGGALIFSLINVMFSGMQELAMTVFRLQVLQIALGFAWPIGLMESGLWIGLHTFCR</sequence>
<feature type="transmembrane region" description="Helical" evidence="2">
    <location>
        <begin position="53"/>
        <end position="75"/>
    </location>
</feature>
<gene>
    <name evidence="3" type="ORF">Slati_3534200</name>
</gene>
<protein>
    <submittedName>
        <fullName evidence="3">Pleiotropic drug resistance protein 2</fullName>
    </submittedName>
</protein>
<keyword evidence="1" id="KW-0813">Transport</keyword>
<keyword evidence="2" id="KW-1133">Transmembrane helix</keyword>
<dbReference type="EMBL" id="JACGWN010000012">
    <property type="protein sequence ID" value="KAL0417023.1"/>
    <property type="molecule type" value="Genomic_DNA"/>
</dbReference>
<accession>A0AAW2UJR8</accession>
<evidence type="ECO:0000256" key="2">
    <source>
        <dbReference type="SAM" id="Phobius"/>
    </source>
</evidence>
<dbReference type="AlphaFoldDB" id="A0AAW2UJR8"/>
<reference evidence="3" key="1">
    <citation type="submission" date="2020-06" db="EMBL/GenBank/DDBJ databases">
        <authorList>
            <person name="Li T."/>
            <person name="Hu X."/>
            <person name="Zhang T."/>
            <person name="Song X."/>
            <person name="Zhang H."/>
            <person name="Dai N."/>
            <person name="Sheng W."/>
            <person name="Hou X."/>
            <person name="Wei L."/>
        </authorList>
    </citation>
    <scope>NUCLEOTIDE SEQUENCE</scope>
    <source>
        <strain evidence="3">KEN1</strain>
        <tissue evidence="3">Leaf</tissue>
    </source>
</reference>